<evidence type="ECO:0000259" key="1">
    <source>
        <dbReference type="Pfam" id="PF07905"/>
    </source>
</evidence>
<evidence type="ECO:0000313" key="3">
    <source>
        <dbReference type="Proteomes" id="UP000464658"/>
    </source>
</evidence>
<protein>
    <recommendedName>
        <fullName evidence="1">Purine catabolism PurC-like domain-containing protein</fullName>
    </recommendedName>
</protein>
<feature type="domain" description="Purine catabolism PurC-like" evidence="1">
    <location>
        <begin position="4"/>
        <end position="64"/>
    </location>
</feature>
<gene>
    <name evidence="2" type="ORF">BsIDN1_17160</name>
</gene>
<reference evidence="2 3" key="1">
    <citation type="submission" date="2019-12" db="EMBL/GenBank/DDBJ databases">
        <title>Full genome sequence of a Bacillus safensis strain isolated from commercially available natto in Indonesia.</title>
        <authorList>
            <person name="Yoshida M."/>
            <person name="Uomi M."/>
            <person name="Waturangi D."/>
            <person name="Ekaputri J.J."/>
            <person name="Setiamarga D.H.E."/>
        </authorList>
    </citation>
    <scope>NUCLEOTIDE SEQUENCE [LARGE SCALE GENOMIC DNA]</scope>
    <source>
        <strain evidence="2 3">IDN1</strain>
    </source>
</reference>
<dbReference type="Proteomes" id="UP000464658">
    <property type="component" value="Chromosome"/>
</dbReference>
<sequence length="120" mass="14142">MDVFQAFLKQLIDSGAAGLCIEFVPLRFDVPEELIAYAEERDFPLILFKKEVKFVNITQHLHTRMIERQYQMMADLEALSSKLNELLLTPHPQMDILDQVYQHVRGIFYLFLIRGADYFM</sequence>
<accession>A0A5S9M5L6</accession>
<dbReference type="EMBL" id="AP021906">
    <property type="protein sequence ID" value="BBP88098.1"/>
    <property type="molecule type" value="Genomic_DNA"/>
</dbReference>
<dbReference type="AlphaFoldDB" id="A0A5S9M5L6"/>
<organism evidence="2 3">
    <name type="scientific">Bacillus safensis</name>
    <dbReference type="NCBI Taxonomy" id="561879"/>
    <lineage>
        <taxon>Bacteria</taxon>
        <taxon>Bacillati</taxon>
        <taxon>Bacillota</taxon>
        <taxon>Bacilli</taxon>
        <taxon>Bacillales</taxon>
        <taxon>Bacillaceae</taxon>
        <taxon>Bacillus</taxon>
    </lineage>
</organism>
<name>A0A5S9M5L6_BACIA</name>
<dbReference type="InterPro" id="IPR012914">
    <property type="entry name" value="PucR_dom"/>
</dbReference>
<evidence type="ECO:0000313" key="2">
    <source>
        <dbReference type="EMBL" id="BBP88098.1"/>
    </source>
</evidence>
<dbReference type="Pfam" id="PF07905">
    <property type="entry name" value="PucR"/>
    <property type="match status" value="1"/>
</dbReference>
<proteinExistence type="predicted"/>